<comment type="caution">
    <text evidence="2">The sequence shown here is derived from an EMBL/GenBank/DDBJ whole genome shotgun (WGS) entry which is preliminary data.</text>
</comment>
<name>A0A4V3XCY8_9AGAM</name>
<dbReference type="PANTHER" id="PTHR33840:SF1">
    <property type="entry name" value="TLE1 PHOSPHOLIPASE DOMAIN-CONTAINING PROTEIN"/>
    <property type="match status" value="1"/>
</dbReference>
<proteinExistence type="predicted"/>
<accession>A0A4V3XCY8</accession>
<dbReference type="EMBL" id="SGPK01000130">
    <property type="protein sequence ID" value="THH07713.1"/>
    <property type="molecule type" value="Genomic_DNA"/>
</dbReference>
<dbReference type="AlphaFoldDB" id="A0A4V3XCY8"/>
<dbReference type="OrthoDB" id="3162439at2759"/>
<sequence>MFSPLNYNYEEARRGAIESLSLEREKCRTRNITLENFSSDSEHDELEKMIIHHSNPFDVQEVWFAGCHCDVGGGSISNFNANSLARISLRWMVRECIRANTGILFEENRLRVLVLDSSLVSLSPTTLPQTFLAEEHVLDLGEEVQAPKGSSVVPEMETRDAYSPIHDQLELSRRWWPFEYLPIRRCVQRKDGTYEKKWIINRGRPRLVRQDELLYLHFSIKKRIESDDLKYIPRVLLTREPVWVD</sequence>
<dbReference type="Proteomes" id="UP000308199">
    <property type="component" value="Unassembled WGS sequence"/>
</dbReference>
<dbReference type="InterPro" id="IPR018712">
    <property type="entry name" value="Tle1-like_cat"/>
</dbReference>
<reference evidence="2 3" key="1">
    <citation type="submission" date="2019-02" db="EMBL/GenBank/DDBJ databases">
        <title>Genome sequencing of the rare red list fungi Phellinidium pouzarii.</title>
        <authorList>
            <person name="Buettner E."/>
            <person name="Kellner H."/>
        </authorList>
    </citation>
    <scope>NUCLEOTIDE SEQUENCE [LARGE SCALE GENOMIC DNA]</scope>
    <source>
        <strain evidence="2 3">DSM 108285</strain>
    </source>
</reference>
<gene>
    <name evidence="2" type="ORF">EW145_g3192</name>
</gene>
<evidence type="ECO:0000313" key="3">
    <source>
        <dbReference type="Proteomes" id="UP000308199"/>
    </source>
</evidence>
<protein>
    <recommendedName>
        <fullName evidence="1">T6SS Phospholipase effector Tle1-like catalytic domain-containing protein</fullName>
    </recommendedName>
</protein>
<evidence type="ECO:0000259" key="1">
    <source>
        <dbReference type="Pfam" id="PF09994"/>
    </source>
</evidence>
<dbReference type="PANTHER" id="PTHR33840">
    <property type="match status" value="1"/>
</dbReference>
<evidence type="ECO:0000313" key="2">
    <source>
        <dbReference type="EMBL" id="THH07713.1"/>
    </source>
</evidence>
<keyword evidence="3" id="KW-1185">Reference proteome</keyword>
<dbReference type="Pfam" id="PF09994">
    <property type="entry name" value="T6SS_Tle1-like_cat"/>
    <property type="match status" value="1"/>
</dbReference>
<feature type="domain" description="T6SS Phospholipase effector Tle1-like catalytic" evidence="1">
    <location>
        <begin position="43"/>
        <end position="95"/>
    </location>
</feature>
<organism evidence="2 3">
    <name type="scientific">Phellinidium pouzarii</name>
    <dbReference type="NCBI Taxonomy" id="167371"/>
    <lineage>
        <taxon>Eukaryota</taxon>
        <taxon>Fungi</taxon>
        <taxon>Dikarya</taxon>
        <taxon>Basidiomycota</taxon>
        <taxon>Agaricomycotina</taxon>
        <taxon>Agaricomycetes</taxon>
        <taxon>Hymenochaetales</taxon>
        <taxon>Hymenochaetaceae</taxon>
        <taxon>Phellinidium</taxon>
    </lineage>
</organism>